<evidence type="ECO:0000313" key="2">
    <source>
        <dbReference type="EMBL" id="PTE07897.1"/>
    </source>
</evidence>
<dbReference type="PRINTS" id="PR00411">
    <property type="entry name" value="PNDRDTASEI"/>
</dbReference>
<dbReference type="EMBL" id="PZJX01000043">
    <property type="protein sequence ID" value="PTE07897.1"/>
    <property type="molecule type" value="Genomic_DNA"/>
</dbReference>
<dbReference type="InterPro" id="IPR036188">
    <property type="entry name" value="FAD/NAD-bd_sf"/>
</dbReference>
<dbReference type="PANTHER" id="PTHR43539">
    <property type="entry name" value="FLAVIN-BINDING MONOOXYGENASE-LIKE PROTEIN (AFU_ORTHOLOGUE AFUA_4G09220)"/>
    <property type="match status" value="1"/>
</dbReference>
<keyword evidence="1" id="KW-0560">Oxidoreductase</keyword>
<dbReference type="SUPFAM" id="SSF51905">
    <property type="entry name" value="FAD/NAD(P)-binding domain"/>
    <property type="match status" value="2"/>
</dbReference>
<dbReference type="Proteomes" id="UP000240259">
    <property type="component" value="Unassembled WGS sequence"/>
</dbReference>
<dbReference type="GO" id="GO:0050660">
    <property type="term" value="F:flavin adenine dinucleotide binding"/>
    <property type="evidence" value="ECO:0007669"/>
    <property type="project" value="TreeGrafter"/>
</dbReference>
<name>A0A2T4IQH9_9HYPH</name>
<dbReference type="AlphaFoldDB" id="A0A2T4IQH9"/>
<dbReference type="Gene3D" id="3.50.50.60">
    <property type="entry name" value="FAD/NAD(P)-binding domain"/>
    <property type="match status" value="2"/>
</dbReference>
<organism evidence="2 3">
    <name type="scientific">Mesorhizobium helmanticense</name>
    <dbReference type="NCBI Taxonomy" id="1776423"/>
    <lineage>
        <taxon>Bacteria</taxon>
        <taxon>Pseudomonadati</taxon>
        <taxon>Pseudomonadota</taxon>
        <taxon>Alphaproteobacteria</taxon>
        <taxon>Hyphomicrobiales</taxon>
        <taxon>Phyllobacteriaceae</taxon>
        <taxon>Mesorhizobium</taxon>
    </lineage>
</organism>
<reference evidence="2 3" key="1">
    <citation type="submission" date="2018-03" db="EMBL/GenBank/DDBJ databases">
        <title>Genome sequence of the symbiotic type strain Mesorhizobium helmanticense CSLC115NT isolated from Lotus corniculatus nodules.</title>
        <authorList>
            <person name="Sannazzaro A.I."/>
            <person name="Torres Tejerizo G.A."/>
            <person name="Dip D."/>
            <person name="Caballero M."/>
            <person name="Pistorio M."/>
            <person name="Estrella M.J."/>
        </authorList>
    </citation>
    <scope>NUCLEOTIDE SEQUENCE [LARGE SCALE GENOMIC DNA]</scope>
    <source>
        <strain evidence="2 3">CSLC115N</strain>
    </source>
</reference>
<accession>A0A2T4IQH9</accession>
<evidence type="ECO:0000256" key="1">
    <source>
        <dbReference type="ARBA" id="ARBA00023002"/>
    </source>
</evidence>
<dbReference type="Pfam" id="PF13738">
    <property type="entry name" value="Pyr_redox_3"/>
    <property type="match status" value="1"/>
</dbReference>
<proteinExistence type="predicted"/>
<evidence type="ECO:0000313" key="3">
    <source>
        <dbReference type="Proteomes" id="UP000240259"/>
    </source>
</evidence>
<dbReference type="PANTHER" id="PTHR43539:SF78">
    <property type="entry name" value="FLAVIN-CONTAINING MONOOXYGENASE"/>
    <property type="match status" value="1"/>
</dbReference>
<dbReference type="InterPro" id="IPR050982">
    <property type="entry name" value="Auxin_biosynth/cation_transpt"/>
</dbReference>
<gene>
    <name evidence="2" type="ORF">C9427_23205</name>
</gene>
<protein>
    <submittedName>
        <fullName evidence="2">Pyridine nucleotide-disulfide oxidoreductase</fullName>
    </submittedName>
</protein>
<sequence>MSSVTTVIVGAGHAGLAMSRCLAERAIDHVLLERGEIAHTWRTERWDSLRLLTPNWQSRLPGFCYDGDDPDGYRTMPEVIDFLGNYAKSISAPVRTHTTVTSVRSDGAGYLVRTDRGEWRCRTLVLASGACNVARLPDFAVRVPPSVAMLTAQSYRNPAQVADGGVLVAGASASGTQIAQELQRAGRQVTLSVGEHIRAPRVYRGKDLEWWMDAAGVLDERYDEVDDIRRARRVPSLQLAGTQDRTTLDLNALVDLGVRLIGRLAGITEDGKAQFAGSLRNMCALSDLKMARLLDLIDEWARANGLDATVGPPDRLPPTRVEDNPPLGLDLTGGAIRTIIWATGYRPDYSWLELPVLDRKGYVRHDGGVAEHPGMYLMGMQFLRRRKSALIDGAGDDARDLSDHLAAYLRQRSNNV</sequence>
<keyword evidence="3" id="KW-1185">Reference proteome</keyword>
<dbReference type="OrthoDB" id="9773233at2"/>
<comment type="caution">
    <text evidence="2">The sequence shown here is derived from an EMBL/GenBank/DDBJ whole genome shotgun (WGS) entry which is preliminary data.</text>
</comment>
<dbReference type="GO" id="GO:0004497">
    <property type="term" value="F:monooxygenase activity"/>
    <property type="evidence" value="ECO:0007669"/>
    <property type="project" value="TreeGrafter"/>
</dbReference>